<dbReference type="GO" id="GO:0004363">
    <property type="term" value="F:glutathione synthase activity"/>
    <property type="evidence" value="ECO:0007669"/>
    <property type="project" value="InterPro"/>
</dbReference>
<feature type="domain" description="Prokaryotic glutathione synthetase ATP-binding" evidence="1">
    <location>
        <begin position="125"/>
        <end position="267"/>
    </location>
</feature>
<dbReference type="SUPFAM" id="SSF56059">
    <property type="entry name" value="Glutathione synthetase ATP-binding domain-like"/>
    <property type="match status" value="1"/>
</dbReference>
<name>A0A8J7PGY1_9BACT</name>
<dbReference type="InterPro" id="IPR053191">
    <property type="entry name" value="DcsG_Biosynth_Enzyme"/>
</dbReference>
<proteinExistence type="predicted"/>
<dbReference type="EMBL" id="JAFLCK010000019">
    <property type="protein sequence ID" value="MBN8661373.1"/>
    <property type="molecule type" value="Genomic_DNA"/>
</dbReference>
<protein>
    <recommendedName>
        <fullName evidence="1">Prokaryotic glutathione synthetase ATP-binding domain-containing protein</fullName>
    </recommendedName>
</protein>
<reference evidence="2" key="1">
    <citation type="submission" date="2021-02" db="EMBL/GenBank/DDBJ databases">
        <title>Genome-Resolved Metagenomics of a Microbial Community Performing Photosynthetic Biological Nutrient Removal.</title>
        <authorList>
            <person name="Mcdaniel E.A."/>
        </authorList>
    </citation>
    <scope>NUCLEOTIDE SEQUENCE</scope>
    <source>
        <strain evidence="2">UWPOB_OBS1</strain>
    </source>
</reference>
<dbReference type="InterPro" id="IPR004218">
    <property type="entry name" value="GSHS_ATP-bd"/>
</dbReference>
<dbReference type="AlphaFoldDB" id="A0A8J7PGY1"/>
<dbReference type="InterPro" id="IPR013815">
    <property type="entry name" value="ATP_grasp_subdomain_1"/>
</dbReference>
<dbReference type="Pfam" id="PF02955">
    <property type="entry name" value="GSH-S_ATP"/>
    <property type="match status" value="1"/>
</dbReference>
<dbReference type="Gene3D" id="3.40.50.20">
    <property type="match status" value="1"/>
</dbReference>
<evidence type="ECO:0000313" key="3">
    <source>
        <dbReference type="Proteomes" id="UP000664277"/>
    </source>
</evidence>
<comment type="caution">
    <text evidence="2">The sequence shown here is derived from an EMBL/GenBank/DDBJ whole genome shotgun (WGS) entry which is preliminary data.</text>
</comment>
<dbReference type="GO" id="GO:0005524">
    <property type="term" value="F:ATP binding"/>
    <property type="evidence" value="ECO:0007669"/>
    <property type="project" value="InterPro"/>
</dbReference>
<organism evidence="2 3">
    <name type="scientific">Candidatus Obscuribacter phosphatis</name>
    <dbReference type="NCBI Taxonomy" id="1906157"/>
    <lineage>
        <taxon>Bacteria</taxon>
        <taxon>Bacillati</taxon>
        <taxon>Candidatus Melainabacteria</taxon>
        <taxon>Candidatus Obscuribacterales</taxon>
        <taxon>Candidatus Obscuribacteraceae</taxon>
        <taxon>Candidatus Obscuribacter</taxon>
    </lineage>
</organism>
<dbReference type="Proteomes" id="UP000664277">
    <property type="component" value="Unassembled WGS sequence"/>
</dbReference>
<dbReference type="Gene3D" id="3.30.470.20">
    <property type="entry name" value="ATP-grasp fold, B domain"/>
    <property type="match status" value="1"/>
</dbReference>
<evidence type="ECO:0000313" key="2">
    <source>
        <dbReference type="EMBL" id="MBN8661373.1"/>
    </source>
</evidence>
<evidence type="ECO:0000259" key="1">
    <source>
        <dbReference type="Pfam" id="PF02955"/>
    </source>
</evidence>
<dbReference type="PANTHER" id="PTHR39217">
    <property type="match status" value="1"/>
</dbReference>
<accession>A0A8J7PGY1</accession>
<dbReference type="PANTHER" id="PTHR39217:SF1">
    <property type="entry name" value="GLUTATHIONE SYNTHETASE"/>
    <property type="match status" value="1"/>
</dbReference>
<sequence>MEEIAMDVVFLSYEDLPAGDPDDNLALAELTKMGLRCKTIDWRSDHSDLARAKVMVLRSCWDYHKHFEEFCAKLEAFSQQSLLLNPLALVLPNLHKSYLPRLAERGVRICPTYLCKQGEQTDQFTLLKITSGYDAYIVKPAIGLATSGVAKFRKGQDNSAALTHIETLLKGGDCLVQPYLSAVEGEGEKSLVYINGVFSHCVRKAPFQILAAAGHAGESPSVALPEQLELAQLALSTLSETPLYARVDVVRQDGVDYLMELELTEPSLFLSMKDGSAALFARAIADRISSVMD</sequence>
<gene>
    <name evidence="2" type="ORF">J0M35_13490</name>
</gene>
<dbReference type="Gene3D" id="3.30.1490.20">
    <property type="entry name" value="ATP-grasp fold, A domain"/>
    <property type="match status" value="1"/>
</dbReference>